<dbReference type="InterPro" id="IPR008727">
    <property type="entry name" value="PAAR_motif"/>
</dbReference>
<organism evidence="1 2">
    <name type="scientific">Paraburkholderia aspalathi</name>
    <dbReference type="NCBI Taxonomy" id="1324617"/>
    <lineage>
        <taxon>Bacteria</taxon>
        <taxon>Pseudomonadati</taxon>
        <taxon>Pseudomonadota</taxon>
        <taxon>Betaproteobacteria</taxon>
        <taxon>Burkholderiales</taxon>
        <taxon>Burkholderiaceae</taxon>
        <taxon>Paraburkholderia</taxon>
    </lineage>
</organism>
<dbReference type="CDD" id="cd14744">
    <property type="entry name" value="PAAR_CT_2"/>
    <property type="match status" value="1"/>
</dbReference>
<evidence type="ECO:0000313" key="2">
    <source>
        <dbReference type="Proteomes" id="UP000198844"/>
    </source>
</evidence>
<dbReference type="Pfam" id="PF05488">
    <property type="entry name" value="PAAR_motif"/>
    <property type="match status" value="1"/>
</dbReference>
<dbReference type="Proteomes" id="UP000198844">
    <property type="component" value="Unassembled WGS sequence"/>
</dbReference>
<dbReference type="EMBL" id="FPBH01000006">
    <property type="protein sequence ID" value="SFT97869.1"/>
    <property type="molecule type" value="Genomic_DNA"/>
</dbReference>
<name>A0A1I7CEM4_9BURK</name>
<accession>A0A1I7CEM4</accession>
<gene>
    <name evidence="1" type="ORF">SAMN05192563_1006172</name>
</gene>
<evidence type="ECO:0000313" key="1">
    <source>
        <dbReference type="EMBL" id="SFT97869.1"/>
    </source>
</evidence>
<proteinExistence type="predicted"/>
<dbReference type="OrthoDB" id="8594232at2"/>
<reference evidence="1 2" key="1">
    <citation type="submission" date="2016-10" db="EMBL/GenBank/DDBJ databases">
        <authorList>
            <person name="de Groot N.N."/>
        </authorList>
    </citation>
    <scope>NUCLEOTIDE SEQUENCE [LARGE SCALE GENOMIC DNA]</scope>
    <source>
        <strain evidence="1 2">LMG 27731</strain>
    </source>
</reference>
<protein>
    <submittedName>
        <fullName evidence="1">Zn-binding Pro-Ala-Ala-Arg (PAAR) domain-containing protein, incolved in TypeVI secretion</fullName>
    </submittedName>
</protein>
<dbReference type="AlphaFoldDB" id="A0A1I7CEM4"/>
<sequence length="196" mass="21385">MDVVANRRQSDHANRSERGFTKMLRKIILVGDPPSTGGAALPHDGAYITGVDGRPAALIGGQVSCNACQTTGVIFKAGGPYRKRNNGQEIALEGDRVRCKCEVNPTMVSAAGYDWLPQVDDQIEGLGQYICYDQQFQLKDKNGTPMTEIYYTAKLPSGETRHGITDELGMTERYQTESPQKIAIHLGHLPTESSEG</sequence>